<dbReference type="PROSITE" id="PS51715">
    <property type="entry name" value="G_GB1_RHD3"/>
    <property type="match status" value="1"/>
</dbReference>
<dbReference type="AlphaFoldDB" id="A0A7R9YAI8"/>
<proteinExistence type="inferred from homology"/>
<organism evidence="8">
    <name type="scientific">Pinguiococcus pyrenoidosus</name>
    <dbReference type="NCBI Taxonomy" id="172671"/>
    <lineage>
        <taxon>Eukaryota</taxon>
        <taxon>Sar</taxon>
        <taxon>Stramenopiles</taxon>
        <taxon>Ochrophyta</taxon>
        <taxon>Pinguiophyceae</taxon>
        <taxon>Pinguiochrysidales</taxon>
        <taxon>Pinguiochrysidaceae</taxon>
        <taxon>Pinguiococcus</taxon>
    </lineage>
</organism>
<dbReference type="SUPFAM" id="SSF48340">
    <property type="entry name" value="Interferon-induced guanylate-binding protein 1 (GBP1), C-terminal domain"/>
    <property type="match status" value="1"/>
</dbReference>
<accession>A0A7R9YAI8</accession>
<comment type="similarity">
    <text evidence="4">Belongs to the TRAFAC class dynamin-like GTPase superfamily. GB1/RHD3 GTPase family.</text>
</comment>
<dbReference type="InterPro" id="IPR036543">
    <property type="entry name" value="Guanylate-bd_C_sf"/>
</dbReference>
<keyword evidence="1" id="KW-0547">Nucleotide-binding</keyword>
<keyword evidence="6" id="KW-0812">Transmembrane</keyword>
<dbReference type="PANTHER" id="PTHR10751">
    <property type="entry name" value="GUANYLATE BINDING PROTEIN"/>
    <property type="match status" value="1"/>
</dbReference>
<dbReference type="InterPro" id="IPR027417">
    <property type="entry name" value="P-loop_NTPase"/>
</dbReference>
<dbReference type="Pfam" id="PF02263">
    <property type="entry name" value="GBP"/>
    <property type="match status" value="1"/>
</dbReference>
<keyword evidence="2" id="KW-0378">Hydrolase</keyword>
<keyword evidence="6" id="KW-1133">Transmembrane helix</keyword>
<reference evidence="8" key="1">
    <citation type="submission" date="2021-01" db="EMBL/GenBank/DDBJ databases">
        <authorList>
            <person name="Corre E."/>
            <person name="Pelletier E."/>
            <person name="Niang G."/>
            <person name="Scheremetjew M."/>
            <person name="Finn R."/>
            <person name="Kale V."/>
            <person name="Holt S."/>
            <person name="Cochrane G."/>
            <person name="Meng A."/>
            <person name="Brown T."/>
            <person name="Cohen L."/>
        </authorList>
    </citation>
    <scope>NUCLEOTIDE SEQUENCE</scope>
    <source>
        <strain evidence="8">CCMP2078</strain>
    </source>
</reference>
<feature type="compositionally biased region" description="Basic and acidic residues" evidence="5">
    <location>
        <begin position="213"/>
        <end position="222"/>
    </location>
</feature>
<dbReference type="Gene3D" id="3.40.50.300">
    <property type="entry name" value="P-loop containing nucleotide triphosphate hydrolases"/>
    <property type="match status" value="1"/>
</dbReference>
<feature type="region of interest" description="Disordered" evidence="5">
    <location>
        <begin position="198"/>
        <end position="222"/>
    </location>
</feature>
<evidence type="ECO:0000256" key="4">
    <source>
        <dbReference type="PROSITE-ProRule" id="PRU01052"/>
    </source>
</evidence>
<dbReference type="GO" id="GO:0003924">
    <property type="term" value="F:GTPase activity"/>
    <property type="evidence" value="ECO:0007669"/>
    <property type="project" value="InterPro"/>
</dbReference>
<evidence type="ECO:0000256" key="6">
    <source>
        <dbReference type="SAM" id="Phobius"/>
    </source>
</evidence>
<sequence>MAAADDGRPLQIIRTTEENSFAFEEENLAQVLDQISDDMKVAVVSVVGSFRTGKSFLLSFFLRYLEYSKQFPNDTSMDWMQFRGERLQEGNSNSGVDSPTVDFGFKWRGGTERQTTGIWMWSKPFFRQSAIEGGAKIAVLLVDTQGMFDNETTMALTSCIFGISTLISSHQIYNVEKRISEDNLQHLAMFSEYGRVGVSSEEDGEGEQEDGGEETKALPRRNLEDQVPFQRLEFLIRDWQDFEDEDDIQRCEREVDEYWAKVKAVETREAEDLRSTREQITSCFKSTTAFALTHPGSKVTKKTYDGSIDAMDPTFRKLLDFYVRRVFSSANLDPKAIFGHDISILELKNYVKTYTKLFEAGVFPEATTMLAATVKATNENARQSALVKYQQGMDRECGPDVKTYTNTKKLDLAHTYHSKSAMGVFDKIATIGSRRTVAEVRAQTEEAIAKEWKRYKALNSARNPLRNMEAYVIPGTIALVAIVLRFFSMTCSSFSDTCRDVSDTLSFVTTAVFLFIFISNIMVFKMVYEYGSVILKRVSAGENLMLVLASVASEERKE</sequence>
<evidence type="ECO:0000313" key="8">
    <source>
        <dbReference type="EMBL" id="CAD8253946.1"/>
    </source>
</evidence>
<gene>
    <name evidence="8" type="ORF">PPYR1160_LOCUS3438</name>
</gene>
<dbReference type="GO" id="GO:0005525">
    <property type="term" value="F:GTP binding"/>
    <property type="evidence" value="ECO:0007669"/>
    <property type="project" value="UniProtKB-KW"/>
</dbReference>
<evidence type="ECO:0000256" key="5">
    <source>
        <dbReference type="SAM" id="MobiDB-lite"/>
    </source>
</evidence>
<evidence type="ECO:0000256" key="2">
    <source>
        <dbReference type="ARBA" id="ARBA00022801"/>
    </source>
</evidence>
<dbReference type="EMBL" id="HBEA01004520">
    <property type="protein sequence ID" value="CAD8253946.1"/>
    <property type="molecule type" value="Transcribed_RNA"/>
</dbReference>
<feature type="domain" description="GB1/RHD3-type G" evidence="7">
    <location>
        <begin position="38"/>
        <end position="342"/>
    </location>
</feature>
<evidence type="ECO:0000259" key="7">
    <source>
        <dbReference type="PROSITE" id="PS51715"/>
    </source>
</evidence>
<dbReference type="InterPro" id="IPR030386">
    <property type="entry name" value="G_GB1_RHD3_dom"/>
</dbReference>
<evidence type="ECO:0000256" key="1">
    <source>
        <dbReference type="ARBA" id="ARBA00022741"/>
    </source>
</evidence>
<dbReference type="Gene3D" id="1.20.58.420">
    <property type="entry name" value="AHSP"/>
    <property type="match status" value="1"/>
</dbReference>
<evidence type="ECO:0000256" key="3">
    <source>
        <dbReference type="ARBA" id="ARBA00023134"/>
    </source>
</evidence>
<dbReference type="SUPFAM" id="SSF52540">
    <property type="entry name" value="P-loop containing nucleoside triphosphate hydrolases"/>
    <property type="match status" value="1"/>
</dbReference>
<name>A0A7R9YAI8_9STRA</name>
<dbReference type="InterPro" id="IPR015894">
    <property type="entry name" value="Guanylate-bd_N"/>
</dbReference>
<keyword evidence="6" id="KW-0472">Membrane</keyword>
<feature type="compositionally biased region" description="Acidic residues" evidence="5">
    <location>
        <begin position="200"/>
        <end position="212"/>
    </location>
</feature>
<feature type="transmembrane region" description="Helical" evidence="6">
    <location>
        <begin position="470"/>
        <end position="487"/>
    </location>
</feature>
<feature type="transmembrane region" description="Helical" evidence="6">
    <location>
        <begin position="507"/>
        <end position="528"/>
    </location>
</feature>
<keyword evidence="3" id="KW-0342">GTP-binding</keyword>
<protein>
    <recommendedName>
        <fullName evidence="7">GB1/RHD3-type G domain-containing protein</fullName>
    </recommendedName>
</protein>